<dbReference type="Proteomes" id="UP000184112">
    <property type="component" value="Unassembled WGS sequence"/>
</dbReference>
<proteinExistence type="predicted"/>
<sequence length="142" mass="15795">MYKELEKFKSSNSFTFTVNDSLEEVCNAPEGSAGIFVVYEIDGDSKELIMVGSTGTVQNDGTLKTKNGGLYDKIVNGHQFAKTGRKYSWPAQMKLENISVLEVVWYETFNADVKAIPTAVEGQVLQNFLDANAKLPRWNVAF</sequence>
<accession>A0A1M6TSQ5</accession>
<gene>
    <name evidence="1" type="ORF">SAMN05444388_11087</name>
</gene>
<dbReference type="GeneID" id="31765814"/>
<evidence type="ECO:0000313" key="2">
    <source>
        <dbReference type="Proteomes" id="UP000184112"/>
    </source>
</evidence>
<reference evidence="1 2" key="1">
    <citation type="submission" date="2016-11" db="EMBL/GenBank/DDBJ databases">
        <authorList>
            <person name="Jaros S."/>
            <person name="Januszkiewicz K."/>
            <person name="Wedrychowicz H."/>
        </authorList>
    </citation>
    <scope>NUCLEOTIDE SEQUENCE [LARGE SCALE GENOMIC DNA]</scope>
    <source>
        <strain evidence="1 2">DSM 6792</strain>
    </source>
</reference>
<dbReference type="EMBL" id="FQWH01000010">
    <property type="protein sequence ID" value="SHH40617.1"/>
    <property type="molecule type" value="Genomic_DNA"/>
</dbReference>
<dbReference type="OMA" id="GHQFAKT"/>
<dbReference type="AlphaFoldDB" id="A0A1M6TSQ5"/>
<dbReference type="RefSeq" id="WP_012024956.1">
    <property type="nucleotide sequence ID" value="NZ_FQWH01000010.1"/>
</dbReference>
<organism evidence="1 2">
    <name type="scientific">Flavobacterium johnsoniae</name>
    <name type="common">Cytophaga johnsonae</name>
    <dbReference type="NCBI Taxonomy" id="986"/>
    <lineage>
        <taxon>Bacteria</taxon>
        <taxon>Pseudomonadati</taxon>
        <taxon>Bacteroidota</taxon>
        <taxon>Flavobacteriia</taxon>
        <taxon>Flavobacteriales</taxon>
        <taxon>Flavobacteriaceae</taxon>
        <taxon>Flavobacterium</taxon>
    </lineage>
</organism>
<protein>
    <submittedName>
        <fullName evidence="1">Uncharacterized protein</fullName>
    </submittedName>
</protein>
<evidence type="ECO:0000313" key="1">
    <source>
        <dbReference type="EMBL" id="SHH40617.1"/>
    </source>
</evidence>
<name>A0A1M6TSQ5_FLAJO</name>